<dbReference type="Pfam" id="PF13399">
    <property type="entry name" value="LytR_C"/>
    <property type="match status" value="1"/>
</dbReference>
<name>A0ABN1X039_9ACTN</name>
<evidence type="ECO:0000256" key="2">
    <source>
        <dbReference type="SAM" id="MobiDB-lite"/>
    </source>
</evidence>
<dbReference type="NCBIfam" id="TIGR00350">
    <property type="entry name" value="lytR_cpsA_psr"/>
    <property type="match status" value="1"/>
</dbReference>
<dbReference type="InterPro" id="IPR050922">
    <property type="entry name" value="LytR/CpsA/Psr_CW_biosynth"/>
</dbReference>
<dbReference type="Pfam" id="PF03816">
    <property type="entry name" value="LytR_cpsA_psr"/>
    <property type="match status" value="1"/>
</dbReference>
<accession>A0ABN1X039</accession>
<dbReference type="PANTHER" id="PTHR33392">
    <property type="entry name" value="POLYISOPRENYL-TEICHOIC ACID--PEPTIDOGLYCAN TEICHOIC ACID TRANSFERASE TAGU"/>
    <property type="match status" value="1"/>
</dbReference>
<evidence type="ECO:0000256" key="1">
    <source>
        <dbReference type="ARBA" id="ARBA00006068"/>
    </source>
</evidence>
<dbReference type="Gene3D" id="3.40.630.190">
    <property type="entry name" value="LCP protein"/>
    <property type="match status" value="1"/>
</dbReference>
<reference evidence="5 6" key="1">
    <citation type="journal article" date="2019" name="Int. J. Syst. Evol. Microbiol.">
        <title>The Global Catalogue of Microorganisms (GCM) 10K type strain sequencing project: providing services to taxonomists for standard genome sequencing and annotation.</title>
        <authorList>
            <consortium name="The Broad Institute Genomics Platform"/>
            <consortium name="The Broad Institute Genome Sequencing Center for Infectious Disease"/>
            <person name="Wu L."/>
            <person name="Ma J."/>
        </authorList>
    </citation>
    <scope>NUCLEOTIDE SEQUENCE [LARGE SCALE GENOMIC DNA]</scope>
    <source>
        <strain evidence="5 6">JCM 13004</strain>
    </source>
</reference>
<organism evidence="5 6">
    <name type="scientific">Kitasatospora nipponensis</name>
    <dbReference type="NCBI Taxonomy" id="258049"/>
    <lineage>
        <taxon>Bacteria</taxon>
        <taxon>Bacillati</taxon>
        <taxon>Actinomycetota</taxon>
        <taxon>Actinomycetes</taxon>
        <taxon>Kitasatosporales</taxon>
        <taxon>Streptomycetaceae</taxon>
        <taxon>Kitasatospora</taxon>
    </lineage>
</organism>
<dbReference type="RefSeq" id="WP_344446200.1">
    <property type="nucleotide sequence ID" value="NZ_BAAALF010000220.1"/>
</dbReference>
<keyword evidence="6" id="KW-1185">Reference proteome</keyword>
<feature type="region of interest" description="Disordered" evidence="2">
    <location>
        <begin position="1"/>
        <end position="23"/>
    </location>
</feature>
<feature type="domain" description="LytR/CpsA/Psr regulator C-terminal" evidence="4">
    <location>
        <begin position="430"/>
        <end position="511"/>
    </location>
</feature>
<gene>
    <name evidence="5" type="ORF">GCM10009665_69640</name>
</gene>
<proteinExistence type="inferred from homology"/>
<evidence type="ECO:0000313" key="6">
    <source>
        <dbReference type="Proteomes" id="UP001500037"/>
    </source>
</evidence>
<protein>
    <submittedName>
        <fullName evidence="5">LCP family protein</fullName>
    </submittedName>
</protein>
<dbReference type="EMBL" id="BAAALF010000220">
    <property type="protein sequence ID" value="GAA1271508.1"/>
    <property type="molecule type" value="Genomic_DNA"/>
</dbReference>
<feature type="compositionally biased region" description="Low complexity" evidence="2">
    <location>
        <begin position="522"/>
        <end position="540"/>
    </location>
</feature>
<sequence>MVDRDSTDRGGRAGRRPTGARACGLGRRRASPLVLAGRTLACATSLAVLGTCGFTWYAVRSLSSELTTSSALNDVKKGAPPHLDNAVNLLLIGLDSRKNMDGTDLPDAVVQDELHAGGSSEIGGYNTNTLMVMHIPANGGQVTALSIPRDDYVQTVGADGRMHKIKEAYGIAKAAAETKLAGHGLSRADLEQQSRDAGRRATLATVQGFLGIPIDHFAEVNLIGFYDIAKAVEPIDVCLNRATRDPNMEGQGSGADFHAGINTLNASQALSFVRQRHNLANGDLDRTHRQQAFIASVVARLKKQGVIGDLGQMQKLLDVVHKDVVTDDRWNVLDFAQQAPNLSGGHVVANTLPITGFATVNGEAVNKVDPVQIKRIVQQLTSRDSAPGANVADGSAPAPATPGSPAAGAEPIATDPGAPPGAAAARVTGTVDVVNASSTPGAAGNESRALVALGFTAGRVAQGPHQSRTTVLYGAGQKEAADRIAARYGVTAAPGAAVRAGHVEVTLGAGYTPPTGTPSPAAPSSAPAGAAAAGDDPAAGLPMQGPAVRMGGIPCVD</sequence>
<comment type="similarity">
    <text evidence="1">Belongs to the LytR/CpsA/Psr (LCP) family.</text>
</comment>
<dbReference type="PANTHER" id="PTHR33392:SF6">
    <property type="entry name" value="POLYISOPRENYL-TEICHOIC ACID--PEPTIDOGLYCAN TEICHOIC ACID TRANSFERASE TAGU"/>
    <property type="match status" value="1"/>
</dbReference>
<feature type="compositionally biased region" description="Basic and acidic residues" evidence="2">
    <location>
        <begin position="1"/>
        <end position="11"/>
    </location>
</feature>
<dbReference type="InterPro" id="IPR027381">
    <property type="entry name" value="LytR/CpsA/Psr_C"/>
</dbReference>
<comment type="caution">
    <text evidence="5">The sequence shown here is derived from an EMBL/GenBank/DDBJ whole genome shotgun (WGS) entry which is preliminary data.</text>
</comment>
<feature type="compositionally biased region" description="Low complexity" evidence="2">
    <location>
        <begin position="392"/>
        <end position="423"/>
    </location>
</feature>
<dbReference type="Proteomes" id="UP001500037">
    <property type="component" value="Unassembled WGS sequence"/>
</dbReference>
<evidence type="ECO:0000259" key="4">
    <source>
        <dbReference type="Pfam" id="PF13399"/>
    </source>
</evidence>
<evidence type="ECO:0000259" key="3">
    <source>
        <dbReference type="Pfam" id="PF03816"/>
    </source>
</evidence>
<feature type="region of interest" description="Disordered" evidence="2">
    <location>
        <begin position="509"/>
        <end position="557"/>
    </location>
</feature>
<dbReference type="InterPro" id="IPR004474">
    <property type="entry name" value="LytR_CpsA_psr"/>
</dbReference>
<feature type="region of interest" description="Disordered" evidence="2">
    <location>
        <begin position="382"/>
        <end position="423"/>
    </location>
</feature>
<evidence type="ECO:0000313" key="5">
    <source>
        <dbReference type="EMBL" id="GAA1271508.1"/>
    </source>
</evidence>
<feature type="domain" description="Cell envelope-related transcriptional attenuator" evidence="3">
    <location>
        <begin position="126"/>
        <end position="302"/>
    </location>
</feature>
<dbReference type="Gene3D" id="3.30.70.2390">
    <property type="match status" value="1"/>
</dbReference>